<keyword evidence="3" id="KW-1185">Reference proteome</keyword>
<dbReference type="EMBL" id="CAAHFG010000001">
    <property type="protein sequence ID" value="VGO11830.1"/>
    <property type="molecule type" value="Genomic_DNA"/>
</dbReference>
<organism evidence="2 3">
    <name type="scientific">Pontiella desulfatans</name>
    <dbReference type="NCBI Taxonomy" id="2750659"/>
    <lineage>
        <taxon>Bacteria</taxon>
        <taxon>Pseudomonadati</taxon>
        <taxon>Kiritimatiellota</taxon>
        <taxon>Kiritimatiellia</taxon>
        <taxon>Kiritimatiellales</taxon>
        <taxon>Pontiellaceae</taxon>
        <taxon>Pontiella</taxon>
    </lineage>
</organism>
<evidence type="ECO:0000256" key="1">
    <source>
        <dbReference type="SAM" id="Phobius"/>
    </source>
</evidence>
<keyword evidence="1" id="KW-0812">Transmembrane</keyword>
<gene>
    <name evidence="2" type="ORF">PDESU_00377</name>
</gene>
<accession>A0A6C2TVZ1</accession>
<keyword evidence="1" id="KW-0472">Membrane</keyword>
<reference evidence="2 3" key="1">
    <citation type="submission" date="2019-04" db="EMBL/GenBank/DDBJ databases">
        <authorList>
            <person name="Van Vliet M D."/>
        </authorList>
    </citation>
    <scope>NUCLEOTIDE SEQUENCE [LARGE SCALE GENOMIC DNA]</scope>
    <source>
        <strain evidence="2 3">F1</strain>
    </source>
</reference>
<protein>
    <submittedName>
        <fullName evidence="2">Uncharacterized protein</fullName>
    </submittedName>
</protein>
<evidence type="ECO:0000313" key="3">
    <source>
        <dbReference type="Proteomes" id="UP000366872"/>
    </source>
</evidence>
<evidence type="ECO:0000313" key="2">
    <source>
        <dbReference type="EMBL" id="VGO11830.1"/>
    </source>
</evidence>
<dbReference type="AlphaFoldDB" id="A0A6C2TVZ1"/>
<sequence>MFDWNPTLNWETALAVTATIAAEIFIVWLAYKTSGYVVTLVSLLVTIILVGGAIGWYSGFQAETLEHRHGGYFFLDRKTFSPTWFRITFLSLFLVPLIAWLFYPFRYLLKKYLEHREGV</sequence>
<proteinExistence type="predicted"/>
<feature type="transmembrane region" description="Helical" evidence="1">
    <location>
        <begin position="12"/>
        <end position="31"/>
    </location>
</feature>
<keyword evidence="1" id="KW-1133">Transmembrane helix</keyword>
<feature type="transmembrane region" description="Helical" evidence="1">
    <location>
        <begin position="83"/>
        <end position="103"/>
    </location>
</feature>
<name>A0A6C2TVZ1_PONDE</name>
<dbReference type="Proteomes" id="UP000366872">
    <property type="component" value="Unassembled WGS sequence"/>
</dbReference>
<feature type="transmembrane region" description="Helical" evidence="1">
    <location>
        <begin position="36"/>
        <end position="57"/>
    </location>
</feature>